<dbReference type="Proteomes" id="UP000002164">
    <property type="component" value="Chromosome"/>
</dbReference>
<organism evidence="2 3">
    <name type="scientific">Lysinibacillus sphaericus (strain C3-41)</name>
    <dbReference type="NCBI Taxonomy" id="444177"/>
    <lineage>
        <taxon>Bacteria</taxon>
        <taxon>Bacillati</taxon>
        <taxon>Bacillota</taxon>
        <taxon>Bacilli</taxon>
        <taxon>Bacillales</taxon>
        <taxon>Bacillaceae</taxon>
        <taxon>Lysinibacillus</taxon>
    </lineage>
</organism>
<proteinExistence type="predicted"/>
<dbReference type="HOGENOM" id="CLU_3292037_0_0_9"/>
<reference evidence="2 3" key="1">
    <citation type="journal article" date="2008" name="J. Bacteriol.">
        <title>Complete genome sequence of the mosquitocidal bacterium Bacillus sphaericus C3-41 and comparison with those of closely related Bacillus species.</title>
        <authorList>
            <person name="Hu X."/>
            <person name="Fan W."/>
            <person name="Han B."/>
            <person name="Liu H."/>
            <person name="Zheng D."/>
            <person name="Li Q."/>
            <person name="Dong W."/>
            <person name="Yan J."/>
            <person name="Gao M."/>
            <person name="Berry C."/>
            <person name="Yuan Z."/>
        </authorList>
    </citation>
    <scope>NUCLEOTIDE SEQUENCE [LARGE SCALE GENOMIC DNA]</scope>
    <source>
        <strain evidence="2 3">C3-41</strain>
    </source>
</reference>
<evidence type="ECO:0000313" key="2">
    <source>
        <dbReference type="EMBL" id="ACA38403.1"/>
    </source>
</evidence>
<keyword evidence="1" id="KW-0472">Membrane</keyword>
<name>B1HZ03_LYSSC</name>
<evidence type="ECO:0000256" key="1">
    <source>
        <dbReference type="SAM" id="Phobius"/>
    </source>
</evidence>
<keyword evidence="1" id="KW-1133">Transmembrane helix</keyword>
<evidence type="ECO:0000313" key="3">
    <source>
        <dbReference type="Proteomes" id="UP000002164"/>
    </source>
</evidence>
<gene>
    <name evidence="2" type="ordered locus">Bsph_0787</name>
</gene>
<keyword evidence="1" id="KW-0812">Transmembrane</keyword>
<dbReference type="AlphaFoldDB" id="B1HZ03"/>
<accession>B1HZ03</accession>
<dbReference type="KEGG" id="lsp:Bsph_0787"/>
<protein>
    <submittedName>
        <fullName evidence="2">Uncharacterized protein</fullName>
    </submittedName>
</protein>
<dbReference type="EMBL" id="CP000817">
    <property type="protein sequence ID" value="ACA38403.1"/>
    <property type="molecule type" value="Genomic_DNA"/>
</dbReference>
<sequence length="40" mass="4758">MYQKLAFTYILVIYGLRFILARIKKAVRTLEQHEGLFKGK</sequence>
<feature type="transmembrane region" description="Helical" evidence="1">
    <location>
        <begin position="6"/>
        <end position="23"/>
    </location>
</feature>
<dbReference type="EnsemblBacteria" id="ACA38403">
    <property type="protein sequence ID" value="ACA38403"/>
    <property type="gene ID" value="Bsph_0787"/>
</dbReference>